<dbReference type="InterPro" id="IPR044611">
    <property type="entry name" value="E3A/B/C-like"/>
</dbReference>
<feature type="region of interest" description="Disordered" evidence="14">
    <location>
        <begin position="324"/>
        <end position="344"/>
    </location>
</feature>
<dbReference type="FunFam" id="3.90.1750.10:FF:000014">
    <property type="entry name" value="Putative Ubiquitin-protein ligase E3C"/>
    <property type="match status" value="1"/>
</dbReference>
<dbReference type="GO" id="GO:0000209">
    <property type="term" value="P:protein polyubiquitination"/>
    <property type="evidence" value="ECO:0007669"/>
    <property type="project" value="InterPro"/>
</dbReference>
<keyword evidence="17" id="KW-1185">Reference proteome</keyword>
<evidence type="ECO:0000256" key="4">
    <source>
        <dbReference type="ARBA" id="ARBA00022499"/>
    </source>
</evidence>
<sequence>MFSFDGEFRRRPQQNLGGASLKTDRLTTIRKAQQERQKREEARRHQCGAVVIQSAVRSFIQRQHTKQRERDKFDQYRTVNGGVRNGQDLEYYSKRIIFFYQHRTAQDGDRLIFLCQYMVKNPGEVFKLVDRDPIWTYRVKRLLGLCLGQIFVPECTPTIPIRMLEIYSSDTYIRKHIPPTGTDQQQYIQRYLVTVYRHLIEQRYFAVVRQLIEEKVPPIDEDSTALAHHPIADALFDMLVRPLQLIHPQAHDPLSRQILQSFTFNVLSPALSDQVRHFVLPALGERSDFPYWTLVRCIADEYQSQLDYRNSILVDLTTDDTMTGGGALRTGGLPKKARKDQSQDERLRLTSSLLYALLKLDERHLDETTNSKEQFSAYLKVIASMVDNITKLPRKTIRSSINRPLEDSTDSDSDGEDSPTFSPREAALLHTIIAMLNERRRVTFIVRMIDTVLDDGVAVQNLCQICHHLMTYNRMAVYEYKLLYMLASKPMIIRGLWYTLTAAHTTGQMFSSPIVLLSKGINICKCIRVTSSSWVQTLTSGFVFAAKEDSDRIIPILASFCALFGRLIASLHDGEFVQENVLPGTVSSIMPFSIPELIPLSTTLKEISLGLVELAFPETRSSLHENYRTMISSLSGGESRGYGTHRRPDRQQAQEQNRQIWPHLLKVCVSLLRQIHTRDLRRCFCPEGHWTAQNLNLPLDKPTDLHLSRGSRRGPRPFQPIRDFTREDIEDGPPLSTKQIRSITILREIPFVVPFNTRVGVFQGLVAADKLRTQGELQGFLQGPSINLTVRRSHLYEDAFDKLSQTNEPDLRPKFRIEMVNTVGLREAGIDGGGVFREFLSELIKLAFDPHRGFFMITKDNMLYPNPSVGKIVEDFQRHYFFIGRILGKALYENLLVELPLAEFFLSKLAGKHSDVDVHQLASLDPVLYRNLMSLKAYEGDVADLGLDFTIVCDALGETRVEELKPNGANIIVNSSNRIEYIQLMADFKLNQQIRAQCAAFRQGLANVLPIEWLYMFSNKELQVLISGAEIPVDVNDLRQHTRYGGDFSLDHHTIQLFWKVVEQFDDIQRRLLLKFVTSCSRPPLLGFKDLDPPFLIQNAGDTDRLPSASTCMNLLKLPAFEEEDVLREKLLYAIQSGAGFELS</sequence>
<evidence type="ECO:0000256" key="3">
    <source>
        <dbReference type="ARBA" id="ARBA00012485"/>
    </source>
</evidence>
<dbReference type="InterPro" id="IPR000569">
    <property type="entry name" value="HECT_dom"/>
</dbReference>
<reference evidence="17" key="1">
    <citation type="submission" date="2014-01" db="EMBL/GenBank/DDBJ databases">
        <title>The Genome Sequence of Anopheles farauti FAR1 (V2).</title>
        <authorList>
            <consortium name="The Broad Institute Genomics Platform"/>
            <person name="Neafsey D.E."/>
            <person name="Besansky N."/>
            <person name="Howell P."/>
            <person name="Walton C."/>
            <person name="Young S.K."/>
            <person name="Zeng Q."/>
            <person name="Gargeya S."/>
            <person name="Fitzgerald M."/>
            <person name="Haas B."/>
            <person name="Abouelleil A."/>
            <person name="Allen A.W."/>
            <person name="Alvarado L."/>
            <person name="Arachchi H.M."/>
            <person name="Berlin A.M."/>
            <person name="Chapman S.B."/>
            <person name="Gainer-Dewar J."/>
            <person name="Goldberg J."/>
            <person name="Griggs A."/>
            <person name="Gujja S."/>
            <person name="Hansen M."/>
            <person name="Howarth C."/>
            <person name="Imamovic A."/>
            <person name="Ireland A."/>
            <person name="Larimer J."/>
            <person name="McCowan C."/>
            <person name="Murphy C."/>
            <person name="Pearson M."/>
            <person name="Poon T.W."/>
            <person name="Priest M."/>
            <person name="Roberts A."/>
            <person name="Saif S."/>
            <person name="Shea T."/>
            <person name="Sisk P."/>
            <person name="Sykes S."/>
            <person name="Wortman J."/>
            <person name="Nusbaum C."/>
            <person name="Birren B."/>
        </authorList>
    </citation>
    <scope>NUCLEOTIDE SEQUENCE [LARGE SCALE GENOMIC DNA]</scope>
    <source>
        <strain evidence="17">FAR1</strain>
    </source>
</reference>
<organism evidence="16 17">
    <name type="scientific">Anopheles farauti</name>
    <dbReference type="NCBI Taxonomy" id="69004"/>
    <lineage>
        <taxon>Eukaryota</taxon>
        <taxon>Metazoa</taxon>
        <taxon>Ecdysozoa</taxon>
        <taxon>Arthropoda</taxon>
        <taxon>Hexapoda</taxon>
        <taxon>Insecta</taxon>
        <taxon>Pterygota</taxon>
        <taxon>Neoptera</taxon>
        <taxon>Endopterygota</taxon>
        <taxon>Diptera</taxon>
        <taxon>Nematocera</taxon>
        <taxon>Culicoidea</taxon>
        <taxon>Culicidae</taxon>
        <taxon>Anophelinae</taxon>
        <taxon>Anopheles</taxon>
    </lineage>
</organism>
<feature type="active site" description="Glycyl thioester intermediate" evidence="13">
    <location>
        <position position="1112"/>
    </location>
</feature>
<keyword evidence="4" id="KW-1017">Isopeptide bond</keyword>
<dbReference type="VEuPathDB" id="VectorBase:AFAF016395"/>
<dbReference type="InterPro" id="IPR035983">
    <property type="entry name" value="Hect_E3_ubiquitin_ligase"/>
</dbReference>
<feature type="domain" description="HECT" evidence="15">
    <location>
        <begin position="807"/>
        <end position="1144"/>
    </location>
</feature>
<evidence type="ECO:0000256" key="2">
    <source>
        <dbReference type="ARBA" id="ARBA00004906"/>
    </source>
</evidence>
<feature type="compositionally biased region" description="Acidic residues" evidence="14">
    <location>
        <begin position="407"/>
        <end position="417"/>
    </location>
</feature>
<evidence type="ECO:0000313" key="16">
    <source>
        <dbReference type="EnsemblMetazoa" id="AFAF016395-PA"/>
    </source>
</evidence>
<evidence type="ECO:0000256" key="5">
    <source>
        <dbReference type="ARBA" id="ARBA00022679"/>
    </source>
</evidence>
<dbReference type="PROSITE" id="PS50096">
    <property type="entry name" value="IQ"/>
    <property type="match status" value="1"/>
</dbReference>
<dbReference type="GO" id="GO:0061630">
    <property type="term" value="F:ubiquitin protein ligase activity"/>
    <property type="evidence" value="ECO:0007669"/>
    <property type="project" value="UniProtKB-EC"/>
</dbReference>
<comment type="subunit">
    <text evidence="9">Interacts with 26S proteasomes. Interacts (via the HECT domain) with UBE2D1 and, less efficiently, with UBE2L3.</text>
</comment>
<dbReference type="EMBL" id="AXCN02001648">
    <property type="status" value="NOT_ANNOTATED_CDS"/>
    <property type="molecule type" value="Genomic_DNA"/>
</dbReference>
<dbReference type="Proteomes" id="UP000075886">
    <property type="component" value="Unassembled WGS sequence"/>
</dbReference>
<evidence type="ECO:0000256" key="6">
    <source>
        <dbReference type="ARBA" id="ARBA00022786"/>
    </source>
</evidence>
<dbReference type="EC" id="2.3.2.26" evidence="3"/>
<dbReference type="GO" id="GO:0009966">
    <property type="term" value="P:regulation of signal transduction"/>
    <property type="evidence" value="ECO:0007669"/>
    <property type="project" value="UniProtKB-ARBA"/>
</dbReference>
<keyword evidence="5" id="KW-0808">Transferase</keyword>
<dbReference type="SMART" id="SM00119">
    <property type="entry name" value="HECTc"/>
    <property type="match status" value="1"/>
</dbReference>
<dbReference type="GO" id="GO:0006511">
    <property type="term" value="P:ubiquitin-dependent protein catabolic process"/>
    <property type="evidence" value="ECO:0007669"/>
    <property type="project" value="TreeGrafter"/>
</dbReference>
<feature type="region of interest" description="Disordered" evidence="14">
    <location>
        <begin position="1"/>
        <end position="21"/>
    </location>
</feature>
<evidence type="ECO:0000256" key="11">
    <source>
        <dbReference type="ARBA" id="ARBA00077269"/>
    </source>
</evidence>
<dbReference type="FunFam" id="3.30.2410.10:FF:000011">
    <property type="entry name" value="Putative Ubiquitin-protein ligase E3C"/>
    <property type="match status" value="1"/>
</dbReference>
<protein>
    <recommendedName>
        <fullName evidence="10">Ubiquitin-protein ligase E3C</fullName>
        <ecNumber evidence="3">2.3.2.26</ecNumber>
    </recommendedName>
    <alternativeName>
        <fullName evidence="11">HECT-type ubiquitin transferase E3C</fullName>
    </alternativeName>
    <alternativeName>
        <fullName evidence="12">RTA-associated ubiquitin ligase</fullName>
    </alternativeName>
</protein>
<evidence type="ECO:0000256" key="1">
    <source>
        <dbReference type="ARBA" id="ARBA00000885"/>
    </source>
</evidence>
<feature type="compositionally biased region" description="Basic and acidic residues" evidence="14">
    <location>
        <begin position="1"/>
        <end position="10"/>
    </location>
</feature>
<keyword evidence="7" id="KW-0832">Ubl conjugation</keyword>
<dbReference type="Gene3D" id="3.30.2160.10">
    <property type="entry name" value="Hect, E3 ligase catalytic domain"/>
    <property type="match status" value="1"/>
</dbReference>
<feature type="region of interest" description="Disordered" evidence="14">
    <location>
        <begin position="400"/>
        <end position="421"/>
    </location>
</feature>
<accession>A0A182QT97</accession>
<proteinExistence type="inferred from homology"/>
<evidence type="ECO:0000256" key="7">
    <source>
        <dbReference type="ARBA" id="ARBA00022843"/>
    </source>
</evidence>
<dbReference type="PROSITE" id="PS50237">
    <property type="entry name" value="HECT"/>
    <property type="match status" value="1"/>
</dbReference>
<dbReference type="PANTHER" id="PTHR45700">
    <property type="entry name" value="UBIQUITIN-PROTEIN LIGASE E3C"/>
    <property type="match status" value="1"/>
</dbReference>
<evidence type="ECO:0000256" key="8">
    <source>
        <dbReference type="ARBA" id="ARBA00061050"/>
    </source>
</evidence>
<dbReference type="EnsemblMetazoa" id="AFAF016395-RA">
    <property type="protein sequence ID" value="AFAF016395-PA"/>
    <property type="gene ID" value="AFAF016395"/>
</dbReference>
<evidence type="ECO:0000256" key="14">
    <source>
        <dbReference type="SAM" id="MobiDB-lite"/>
    </source>
</evidence>
<dbReference type="Gene3D" id="3.30.2410.10">
    <property type="entry name" value="Hect, E3 ligase catalytic domain"/>
    <property type="match status" value="1"/>
</dbReference>
<comment type="catalytic activity">
    <reaction evidence="1">
        <text>S-ubiquitinyl-[E2 ubiquitin-conjugating enzyme]-L-cysteine + [acceptor protein]-L-lysine = [E2 ubiquitin-conjugating enzyme]-L-cysteine + N(6)-ubiquitinyl-[acceptor protein]-L-lysine.</text>
        <dbReference type="EC" id="2.3.2.26"/>
    </reaction>
</comment>
<dbReference type="PANTHER" id="PTHR45700:SF2">
    <property type="entry name" value="UBIQUITIN-PROTEIN LIGASE E3C"/>
    <property type="match status" value="1"/>
</dbReference>
<evidence type="ECO:0000256" key="10">
    <source>
        <dbReference type="ARBA" id="ARBA00067506"/>
    </source>
</evidence>
<evidence type="ECO:0000256" key="12">
    <source>
        <dbReference type="ARBA" id="ARBA00081642"/>
    </source>
</evidence>
<evidence type="ECO:0000256" key="9">
    <source>
        <dbReference type="ARBA" id="ARBA00063372"/>
    </source>
</evidence>
<dbReference type="STRING" id="69004.A0A182QT97"/>
<dbReference type="AlphaFoldDB" id="A0A182QT97"/>
<evidence type="ECO:0000256" key="13">
    <source>
        <dbReference type="PROSITE-ProRule" id="PRU00104"/>
    </source>
</evidence>
<dbReference type="CDD" id="cd00078">
    <property type="entry name" value="HECTc"/>
    <property type="match status" value="1"/>
</dbReference>
<comment type="similarity">
    <text evidence="8">Belongs to the UBE3C family.</text>
</comment>
<feature type="region of interest" description="Disordered" evidence="14">
    <location>
        <begin position="634"/>
        <end position="655"/>
    </location>
</feature>
<reference evidence="16" key="2">
    <citation type="submission" date="2020-05" db="UniProtKB">
        <authorList>
            <consortium name="EnsemblMetazoa"/>
        </authorList>
    </citation>
    <scope>IDENTIFICATION</scope>
    <source>
        <strain evidence="16">FAR1</strain>
    </source>
</reference>
<evidence type="ECO:0000259" key="15">
    <source>
        <dbReference type="PROSITE" id="PS50237"/>
    </source>
</evidence>
<comment type="pathway">
    <text evidence="2">Protein modification; protein ubiquitination.</text>
</comment>
<dbReference type="Pfam" id="PF00632">
    <property type="entry name" value="HECT"/>
    <property type="match status" value="1"/>
</dbReference>
<name>A0A182QT97_9DIPT</name>
<feature type="region of interest" description="Disordered" evidence="14">
    <location>
        <begin position="706"/>
        <end position="735"/>
    </location>
</feature>
<dbReference type="SUPFAM" id="SSF56204">
    <property type="entry name" value="Hect, E3 ligase catalytic domain"/>
    <property type="match status" value="1"/>
</dbReference>
<keyword evidence="6 13" id="KW-0833">Ubl conjugation pathway</keyword>
<dbReference type="Gene3D" id="3.90.1750.10">
    <property type="entry name" value="Hect, E3 ligase catalytic domains"/>
    <property type="match status" value="1"/>
</dbReference>
<dbReference type="FunFam" id="3.30.2160.10:FF:000002">
    <property type="entry name" value="Putative Ubiquitin-protein ligase E3C"/>
    <property type="match status" value="1"/>
</dbReference>
<evidence type="ECO:0000313" key="17">
    <source>
        <dbReference type="Proteomes" id="UP000075886"/>
    </source>
</evidence>